<dbReference type="InterPro" id="IPR004993">
    <property type="entry name" value="GH3"/>
</dbReference>
<dbReference type="Pfam" id="PF23572">
    <property type="entry name" value="GH3_C"/>
    <property type="match status" value="1"/>
</dbReference>
<accession>A0A7G2E0S8</accession>
<dbReference type="GO" id="GO:0016874">
    <property type="term" value="F:ligase activity"/>
    <property type="evidence" value="ECO:0007669"/>
    <property type="project" value="UniProtKB-KW"/>
</dbReference>
<evidence type="ECO:0000313" key="3">
    <source>
        <dbReference type="EMBL" id="CAD5314972.1"/>
    </source>
</evidence>
<dbReference type="EMBL" id="LR881466">
    <property type="protein sequence ID" value="CAD5314972.1"/>
    <property type="molecule type" value="Genomic_DNA"/>
</dbReference>
<proteinExistence type="predicted"/>
<reference evidence="3 4" key="1">
    <citation type="submission" date="2020-09" db="EMBL/GenBank/DDBJ databases">
        <authorList>
            <person name="Ashkenazy H."/>
        </authorList>
    </citation>
    <scope>NUCLEOTIDE SEQUENCE [LARGE SCALE GENOMIC DNA]</scope>
    <source>
        <strain evidence="4">cv. Cdm-0</strain>
    </source>
</reference>
<feature type="domain" description="GH3 C-terminal" evidence="2">
    <location>
        <begin position="330"/>
        <end position="452"/>
    </location>
</feature>
<evidence type="ECO:0000259" key="2">
    <source>
        <dbReference type="Pfam" id="PF23572"/>
    </source>
</evidence>
<evidence type="ECO:0000256" key="1">
    <source>
        <dbReference type="SAM" id="Coils"/>
    </source>
</evidence>
<feature type="coiled-coil region" evidence="1">
    <location>
        <begin position="3"/>
        <end position="30"/>
    </location>
</feature>
<keyword evidence="1" id="KW-0175">Coiled coil</keyword>
<organism evidence="3 4">
    <name type="scientific">Arabidopsis thaliana</name>
    <name type="common">Mouse-ear cress</name>
    <dbReference type="NCBI Taxonomy" id="3702"/>
    <lineage>
        <taxon>Eukaryota</taxon>
        <taxon>Viridiplantae</taxon>
        <taxon>Streptophyta</taxon>
        <taxon>Embryophyta</taxon>
        <taxon>Tracheophyta</taxon>
        <taxon>Spermatophyta</taxon>
        <taxon>Magnoliopsida</taxon>
        <taxon>eudicotyledons</taxon>
        <taxon>Gunneridae</taxon>
        <taxon>Pentapetalae</taxon>
        <taxon>rosids</taxon>
        <taxon>malvids</taxon>
        <taxon>Brassicales</taxon>
        <taxon>Brassicaceae</taxon>
        <taxon>Camelineae</taxon>
        <taxon>Arabidopsis</taxon>
    </lineage>
</organism>
<dbReference type="AlphaFoldDB" id="A0A7G2E0S8"/>
<evidence type="ECO:0000313" key="4">
    <source>
        <dbReference type="Proteomes" id="UP000516314"/>
    </source>
</evidence>
<dbReference type="Proteomes" id="UP000516314">
    <property type="component" value="Chromosome 1"/>
</dbReference>
<sequence>MSLRFELKDLEELTSNVKQVQDDLLEEILQINANTEYLCQFLHGSSSKELFKKNVPVVSYDDVRPYIERVANGEPSNIFTGETITNFLLSSGTSGEKQKIFPVNNKCFENMTFIHALCSSTISKYIDGIGEGKVMAFLNTKPFITTPSGLPVAPLSTSFAMSDYFKNRPSKCYSSPDEVILCVDNRQNMYCHLLCGLAQREEVVSIAAAFASSLVEAIRFLETHWKELCNNIRSGNISEWITDRGCRDSVSVILGGPNPELADLIEHRCSHKSWEGCFYEPLITNHFGLCRYRMGDIRQVTGFYNNAPQFRFVRRKYMVLSINVETTTEEDILRALNQAGLVLESSDLMLMGFTCYADISTVPGHYVFYWELKAKNYDGIVKLDNKVMVECCCVIEESFDVLYRKIRNRYGSIGALEIRVLQQGTFNTLMEYFISKGASTSQYKTPLCINAPQVLAILEEKVLARFFSDKFPPL</sequence>
<dbReference type="Pfam" id="PF03321">
    <property type="entry name" value="GH3"/>
    <property type="match status" value="1"/>
</dbReference>
<dbReference type="PANTHER" id="PTHR31901">
    <property type="entry name" value="GH3 DOMAIN-CONTAINING PROTEIN"/>
    <property type="match status" value="1"/>
</dbReference>
<dbReference type="PANTHER" id="PTHR31901:SF80">
    <property type="entry name" value="(RAPE) HYPOTHETICAL PROTEIN"/>
    <property type="match status" value="1"/>
</dbReference>
<protein>
    <submittedName>
        <fullName evidence="3">(thale cress) hypothetical protein</fullName>
    </submittedName>
</protein>
<name>A0A7G2E0S8_ARATH</name>
<gene>
    <name evidence="3" type="ORF">AT9943_LOCUS3379</name>
</gene>
<dbReference type="InterPro" id="IPR055378">
    <property type="entry name" value="GH3_C"/>
</dbReference>